<dbReference type="EMBL" id="DTAN01000087">
    <property type="protein sequence ID" value="HGU65015.1"/>
    <property type="molecule type" value="Genomic_DNA"/>
</dbReference>
<dbReference type="AlphaFoldDB" id="A0A7J3PKT3"/>
<evidence type="ECO:0000313" key="1">
    <source>
        <dbReference type="EMBL" id="HGU65015.1"/>
    </source>
</evidence>
<accession>A0A7J3PKT3</accession>
<gene>
    <name evidence="1" type="ORF">ENT92_02205</name>
</gene>
<reference evidence="1" key="1">
    <citation type="journal article" date="2020" name="mSystems">
        <title>Genome- and Community-Level Interaction Insights into Carbon Utilization and Element Cycling Functions of Hydrothermarchaeota in Hydrothermal Sediment.</title>
        <authorList>
            <person name="Zhou Z."/>
            <person name="Liu Y."/>
            <person name="Xu W."/>
            <person name="Pan J."/>
            <person name="Luo Z.H."/>
            <person name="Li M."/>
        </authorList>
    </citation>
    <scope>NUCLEOTIDE SEQUENCE [LARGE SCALE GENOMIC DNA]</scope>
    <source>
        <strain evidence="1">SpSt-622</strain>
    </source>
</reference>
<name>A0A7J3PKT3_STAMA</name>
<organism evidence="1">
    <name type="scientific">Staphylothermus marinus</name>
    <dbReference type="NCBI Taxonomy" id="2280"/>
    <lineage>
        <taxon>Archaea</taxon>
        <taxon>Thermoproteota</taxon>
        <taxon>Thermoprotei</taxon>
        <taxon>Desulfurococcales</taxon>
        <taxon>Desulfurococcaceae</taxon>
        <taxon>Staphylothermus</taxon>
    </lineage>
</organism>
<proteinExistence type="predicted"/>
<protein>
    <submittedName>
        <fullName evidence="1">Uncharacterized protein</fullName>
    </submittedName>
</protein>
<sequence length="156" mass="18715">MPLLIVDYLSERYSIEHSGLLRRFFKQEMKYLEGQLLEVYEGDVGREKIRSINRKLTCIIDDKRIYFPRDVVVETGVVPHTWIVFSAIRIGDPRREIYYPIYPNKIYVHVPWKSRFYARIEDLFYRSTGLKKHIAAIVFRGSELFKELKEYRSETS</sequence>
<comment type="caution">
    <text evidence="1">The sequence shown here is derived from an EMBL/GenBank/DDBJ whole genome shotgun (WGS) entry which is preliminary data.</text>
</comment>